<gene>
    <name evidence="10" type="ordered locus">Selin_1936</name>
</gene>
<dbReference type="Gene3D" id="3.40.50.920">
    <property type="match status" value="1"/>
</dbReference>
<dbReference type="InterPro" id="IPR009014">
    <property type="entry name" value="Transketo_C/PFOR_II"/>
</dbReference>
<keyword evidence="4" id="KW-0560">Oxidoreductase</keyword>
<keyword evidence="6" id="KW-0411">Iron-sulfur</keyword>
<evidence type="ECO:0000259" key="9">
    <source>
        <dbReference type="Pfam" id="PF17147"/>
    </source>
</evidence>
<evidence type="ECO:0000259" key="8">
    <source>
        <dbReference type="Pfam" id="PF02775"/>
    </source>
</evidence>
<dbReference type="GO" id="GO:0030976">
    <property type="term" value="F:thiamine pyrophosphate binding"/>
    <property type="evidence" value="ECO:0007669"/>
    <property type="project" value="InterPro"/>
</dbReference>
<feature type="domain" description="Pyruvate flavodoxin/ferredoxin oxidoreductase pyrimidine binding" evidence="7">
    <location>
        <begin position="18"/>
        <end position="230"/>
    </location>
</feature>
<evidence type="ECO:0000256" key="2">
    <source>
        <dbReference type="ARBA" id="ARBA00022485"/>
    </source>
</evidence>
<dbReference type="FunFam" id="3.40.50.970:FF:000012">
    <property type="entry name" value="Pyruvate:ferredoxin (Flavodoxin) oxidoreductase"/>
    <property type="match status" value="1"/>
</dbReference>
<dbReference type="SUPFAM" id="SSF52922">
    <property type="entry name" value="TK C-terminal domain-like"/>
    <property type="match status" value="1"/>
</dbReference>
<dbReference type="AlphaFoldDB" id="E6W237"/>
<dbReference type="EMBL" id="CP002432">
    <property type="protein sequence ID" value="ADU66663.1"/>
    <property type="molecule type" value="Genomic_DNA"/>
</dbReference>
<dbReference type="InParanoid" id="E6W237"/>
<dbReference type="Gene3D" id="3.40.50.970">
    <property type="match status" value="2"/>
</dbReference>
<dbReference type="PANTHER" id="PTHR32154:SF0">
    <property type="entry name" value="PYRUVATE-FLAVODOXIN OXIDOREDUCTASE-RELATED"/>
    <property type="match status" value="1"/>
</dbReference>
<dbReference type="InterPro" id="IPR029061">
    <property type="entry name" value="THDP-binding"/>
</dbReference>
<feature type="domain" description="Pyruvate:ferredoxin oxidoreductase core" evidence="9">
    <location>
        <begin position="262"/>
        <end position="362"/>
    </location>
</feature>
<dbReference type="InterPro" id="IPR002880">
    <property type="entry name" value="Pyrv_Fd/Flavodoxin_OxRdtase_N"/>
</dbReference>
<dbReference type="GO" id="GO:0044281">
    <property type="term" value="P:small molecule metabolic process"/>
    <property type="evidence" value="ECO:0007669"/>
    <property type="project" value="UniProtKB-ARBA"/>
</dbReference>
<evidence type="ECO:0000256" key="5">
    <source>
        <dbReference type="ARBA" id="ARBA00023004"/>
    </source>
</evidence>
<accession>E6W237</accession>
<keyword evidence="2" id="KW-0004">4Fe-4S</keyword>
<sequence length="736" mass="80719">MIEQISKVINGNEAVAEAIIHIGYEFEGYYPITPSSDAGQEVNTRLANGEADLSFVVGTSELAAIGICYGAALAGARTVDVTSANGLLLKLEQIPVISGTRTPMVLNLSTRCVSGPLNIKNDHTDLATMLGMGWLILMAKNVQEVYDMNIIALKLAEKVNLPVCVAYDGFHTSHGNRRVLIAKDKKDVTSFIGPKPKRPTCLDVEEPRTFGPYMNDDIINNKYQLHLAMQEAYEALPGLFAEFEAKFGRKYGFLDTMGLEKADSAMMLLNSAAESTKDAIELRKKEGKENIGLISFNVLRPFPVKEVVGALKNIKTLLVAERAHMYGATMSYLATEVAATAQQAGNQVKILNRVFGLGGLNFIHRDALAVMDQLEKANAGDASVPVFDYYQHWDGEATPPAAEKVKLPALEQYTQNEKYEKVDINTLKKLASDMPTRIEKMSSCPGCGIFTNLEMFLKGIDGAVILTFATGCGMVVTTGYPGTSFKVPYVHSLFHNAASTATGIVEHYRWLKEKGLQDREITVIAVGGDGASDIGMDQILGAALRNTPFIYIEYDNKVYANTGAQMCYTGFKGMLSTTSQVGKKYIGKQFHHKDIVEIMRGTHMPYMATIAETNPVDAVQKARKAQQTVRDGGMAFIKAFSVCPLNWVTADDSGPAITQAMLDSCLFPLYEIDHGITKLNYDPKDKKIPVGDALKLMGKATSHLNKPEAKPVVEEVQKEVDRRWERLIAMNEHPLL</sequence>
<evidence type="ECO:0000256" key="4">
    <source>
        <dbReference type="ARBA" id="ARBA00023002"/>
    </source>
</evidence>
<reference evidence="10 11" key="1">
    <citation type="submission" date="2010-12" db="EMBL/GenBank/DDBJ databases">
        <title>Complete sequence of Desulfurispirillum indicum S5.</title>
        <authorList>
            <consortium name="US DOE Joint Genome Institute"/>
            <person name="Lucas S."/>
            <person name="Copeland A."/>
            <person name="Lapidus A."/>
            <person name="Cheng J.-F."/>
            <person name="Goodwin L."/>
            <person name="Pitluck S."/>
            <person name="Chertkov O."/>
            <person name="Held B."/>
            <person name="Detter J.C."/>
            <person name="Han C."/>
            <person name="Tapia R."/>
            <person name="Land M."/>
            <person name="Hauser L."/>
            <person name="Kyrpides N."/>
            <person name="Ivanova N."/>
            <person name="Mikhailova N."/>
            <person name="Haggblom M."/>
            <person name="Rauschenbach I."/>
            <person name="Bini E."/>
            <person name="Woyke T."/>
        </authorList>
    </citation>
    <scope>NUCLEOTIDE SEQUENCE [LARGE SCALE GENOMIC DNA]</scope>
    <source>
        <strain evidence="11">ATCC BAA-1389 / DSM 22839 / S5</strain>
    </source>
</reference>
<dbReference type="GO" id="GO:0051539">
    <property type="term" value="F:4 iron, 4 sulfur cluster binding"/>
    <property type="evidence" value="ECO:0007669"/>
    <property type="project" value="UniProtKB-KW"/>
</dbReference>
<evidence type="ECO:0000256" key="1">
    <source>
        <dbReference type="ARBA" id="ARBA00022448"/>
    </source>
</evidence>
<dbReference type="GO" id="GO:0006979">
    <property type="term" value="P:response to oxidative stress"/>
    <property type="evidence" value="ECO:0007669"/>
    <property type="project" value="TreeGrafter"/>
</dbReference>
<dbReference type="RefSeq" id="WP_013506543.1">
    <property type="nucleotide sequence ID" value="NC_014836.1"/>
</dbReference>
<keyword evidence="1" id="KW-0813">Transport</keyword>
<keyword evidence="10" id="KW-0670">Pyruvate</keyword>
<keyword evidence="11" id="KW-1185">Reference proteome</keyword>
<evidence type="ECO:0000256" key="3">
    <source>
        <dbReference type="ARBA" id="ARBA00022982"/>
    </source>
</evidence>
<evidence type="ECO:0000313" key="10">
    <source>
        <dbReference type="EMBL" id="ADU66663.1"/>
    </source>
</evidence>
<dbReference type="SUPFAM" id="SSF52518">
    <property type="entry name" value="Thiamin diphosphate-binding fold (THDP-binding)"/>
    <property type="match status" value="2"/>
</dbReference>
<evidence type="ECO:0000313" key="11">
    <source>
        <dbReference type="Proteomes" id="UP000002572"/>
    </source>
</evidence>
<dbReference type="KEGG" id="din:Selin_1936"/>
<dbReference type="STRING" id="653733.Selin_1936"/>
<dbReference type="Pfam" id="PF01855">
    <property type="entry name" value="POR_N"/>
    <property type="match status" value="1"/>
</dbReference>
<dbReference type="PANTHER" id="PTHR32154">
    <property type="entry name" value="PYRUVATE-FLAVODOXIN OXIDOREDUCTASE-RELATED"/>
    <property type="match status" value="1"/>
</dbReference>
<dbReference type="InterPro" id="IPR033412">
    <property type="entry name" value="PFOR_II"/>
</dbReference>
<dbReference type="eggNOG" id="COG1013">
    <property type="taxonomic scope" value="Bacteria"/>
</dbReference>
<proteinExistence type="predicted"/>
<keyword evidence="5" id="KW-0408">Iron</keyword>
<name>E6W237_DESIS</name>
<feature type="domain" description="Thiamine pyrophosphate enzyme TPP-binding" evidence="8">
    <location>
        <begin position="481"/>
        <end position="637"/>
    </location>
</feature>
<dbReference type="Pfam" id="PF02775">
    <property type="entry name" value="TPP_enzyme_C"/>
    <property type="match status" value="1"/>
</dbReference>
<evidence type="ECO:0000259" key="7">
    <source>
        <dbReference type="Pfam" id="PF01855"/>
    </source>
</evidence>
<dbReference type="Pfam" id="PF17147">
    <property type="entry name" value="PFOR_II"/>
    <property type="match status" value="1"/>
</dbReference>
<dbReference type="HOGENOM" id="CLU_020913_0_0_0"/>
<dbReference type="InterPro" id="IPR050722">
    <property type="entry name" value="Pyruvate:ferred/Flavod_OxRd"/>
</dbReference>
<evidence type="ECO:0000256" key="6">
    <source>
        <dbReference type="ARBA" id="ARBA00023014"/>
    </source>
</evidence>
<keyword evidence="2" id="KW-0479">Metal-binding</keyword>
<dbReference type="Proteomes" id="UP000002572">
    <property type="component" value="Chromosome"/>
</dbReference>
<organism evidence="10 11">
    <name type="scientific">Desulfurispirillum indicum (strain ATCC BAA-1389 / DSM 22839 / S5)</name>
    <dbReference type="NCBI Taxonomy" id="653733"/>
    <lineage>
        <taxon>Bacteria</taxon>
        <taxon>Pseudomonadati</taxon>
        <taxon>Chrysiogenota</taxon>
        <taxon>Chrysiogenia</taxon>
        <taxon>Chrysiogenales</taxon>
        <taxon>Chrysiogenaceae</taxon>
        <taxon>Desulfurispirillum</taxon>
    </lineage>
</organism>
<dbReference type="GO" id="GO:0016491">
    <property type="term" value="F:oxidoreductase activity"/>
    <property type="evidence" value="ECO:0007669"/>
    <property type="project" value="UniProtKB-KW"/>
</dbReference>
<dbReference type="eggNOG" id="COG0674">
    <property type="taxonomic scope" value="Bacteria"/>
</dbReference>
<dbReference type="OrthoDB" id="9794954at2"/>
<dbReference type="CDD" id="cd07034">
    <property type="entry name" value="TPP_PYR_PFOR_IOR-alpha_like"/>
    <property type="match status" value="1"/>
</dbReference>
<dbReference type="InterPro" id="IPR011766">
    <property type="entry name" value="TPP_enzyme_TPP-bd"/>
</dbReference>
<keyword evidence="3" id="KW-0249">Electron transport</keyword>
<protein>
    <submittedName>
        <fullName evidence="10">Pyruvate flavodoxin/ferredoxin oxidoreductase domain protein</fullName>
    </submittedName>
</protein>